<reference evidence="3" key="1">
    <citation type="submission" date="2019-11" db="EMBL/GenBank/DDBJ databases">
        <title>Genome sequence of Heliorestis convoluta strain HH, an alkaliphilic and minimalistic phototrophic bacterium from a soda lake in Egypt.</title>
        <authorList>
            <person name="Dewey E.D."/>
            <person name="Stokes L.M."/>
            <person name="Burchell B.M."/>
            <person name="Shaffer K.N."/>
            <person name="Huntington A.M."/>
            <person name="Baker J.M."/>
            <person name="Nadendla S."/>
            <person name="Giglio M.G."/>
            <person name="Touchman J.W."/>
            <person name="Blankenship R.E."/>
            <person name="Madigan M.T."/>
            <person name="Sattley W.M."/>
        </authorList>
    </citation>
    <scope>NUCLEOTIDE SEQUENCE [LARGE SCALE GENOMIC DNA]</scope>
    <source>
        <strain evidence="3">HH</strain>
    </source>
</reference>
<name>A0A5Q2N5B2_9FIRM</name>
<dbReference type="KEGG" id="hcv:FTV88_2404"/>
<evidence type="ECO:0000256" key="1">
    <source>
        <dbReference type="SAM" id="Phobius"/>
    </source>
</evidence>
<keyword evidence="3" id="KW-1185">Reference proteome</keyword>
<dbReference type="EMBL" id="CP045875">
    <property type="protein sequence ID" value="QGG48502.1"/>
    <property type="molecule type" value="Genomic_DNA"/>
</dbReference>
<gene>
    <name evidence="2" type="ORF">FTV88_2404</name>
</gene>
<dbReference type="Proteomes" id="UP000366051">
    <property type="component" value="Chromosome"/>
</dbReference>
<keyword evidence="1" id="KW-0812">Transmembrane</keyword>
<keyword evidence="1" id="KW-1133">Transmembrane helix</keyword>
<protein>
    <submittedName>
        <fullName evidence="2">Putative membrane protein</fullName>
    </submittedName>
</protein>
<accession>A0A5Q2N5B2</accession>
<evidence type="ECO:0000313" key="3">
    <source>
        <dbReference type="Proteomes" id="UP000366051"/>
    </source>
</evidence>
<sequence length="113" mass="12492">MAPILLMLLIGSLLIALVVTFQTKYIDPTLLEVAKYNLYTFPFMFVANTMLFIAFTKGQAIFGSLAVVVGMQIAIYMLAIALFGYFILAQQPSWNTLIGISLLVSAVFFLNRG</sequence>
<feature type="transmembrane region" description="Helical" evidence="1">
    <location>
        <begin position="36"/>
        <end position="55"/>
    </location>
</feature>
<proteinExistence type="predicted"/>
<dbReference type="AlphaFoldDB" id="A0A5Q2N5B2"/>
<keyword evidence="1" id="KW-0472">Membrane</keyword>
<dbReference type="SUPFAM" id="SSF103481">
    <property type="entry name" value="Multidrug resistance efflux transporter EmrE"/>
    <property type="match status" value="1"/>
</dbReference>
<evidence type="ECO:0000313" key="2">
    <source>
        <dbReference type="EMBL" id="QGG48502.1"/>
    </source>
</evidence>
<feature type="transmembrane region" description="Helical" evidence="1">
    <location>
        <begin position="62"/>
        <end position="88"/>
    </location>
</feature>
<dbReference type="RefSeq" id="WP_162008003.1">
    <property type="nucleotide sequence ID" value="NZ_CP045875.1"/>
</dbReference>
<feature type="transmembrane region" description="Helical" evidence="1">
    <location>
        <begin position="94"/>
        <end position="111"/>
    </location>
</feature>
<organism evidence="2 3">
    <name type="scientific">Heliorestis convoluta</name>
    <dbReference type="NCBI Taxonomy" id="356322"/>
    <lineage>
        <taxon>Bacteria</taxon>
        <taxon>Bacillati</taxon>
        <taxon>Bacillota</taxon>
        <taxon>Clostridia</taxon>
        <taxon>Eubacteriales</taxon>
        <taxon>Heliobacteriaceae</taxon>
        <taxon>Heliorestis</taxon>
    </lineage>
</organism>
<dbReference type="InterPro" id="IPR037185">
    <property type="entry name" value="EmrE-like"/>
</dbReference>